<dbReference type="Proteomes" id="UP000324222">
    <property type="component" value="Unassembled WGS sequence"/>
</dbReference>
<protein>
    <submittedName>
        <fullName evidence="1">Uncharacterized protein</fullName>
    </submittedName>
</protein>
<evidence type="ECO:0000313" key="2">
    <source>
        <dbReference type="Proteomes" id="UP000324222"/>
    </source>
</evidence>
<dbReference type="EMBL" id="VSRR010094345">
    <property type="protein sequence ID" value="MPC93283.1"/>
    <property type="molecule type" value="Genomic_DNA"/>
</dbReference>
<accession>A0A5B7JFW6</accession>
<reference evidence="1 2" key="1">
    <citation type="submission" date="2019-05" db="EMBL/GenBank/DDBJ databases">
        <title>Another draft genome of Portunus trituberculatus and its Hox gene families provides insights of decapod evolution.</title>
        <authorList>
            <person name="Jeong J.-H."/>
            <person name="Song I."/>
            <person name="Kim S."/>
            <person name="Choi T."/>
            <person name="Kim D."/>
            <person name="Ryu S."/>
            <person name="Kim W."/>
        </authorList>
    </citation>
    <scope>NUCLEOTIDE SEQUENCE [LARGE SCALE GENOMIC DNA]</scope>
    <source>
        <tissue evidence="1">Muscle</tissue>
    </source>
</reference>
<comment type="caution">
    <text evidence="1">The sequence shown here is derived from an EMBL/GenBank/DDBJ whole genome shotgun (WGS) entry which is preliminary data.</text>
</comment>
<sequence>MKHVNILYDEAQMHIINDHSCRTCEVKEHSFRCRQRSEGYNEDKLSIKKLRLYSSYQASISRLPTQPITECRDASGRGGSGRWDEFCEGRVKAGGGGWEGSRREL</sequence>
<keyword evidence="2" id="KW-1185">Reference proteome</keyword>
<name>A0A5B7JFW6_PORTR</name>
<organism evidence="1 2">
    <name type="scientific">Portunus trituberculatus</name>
    <name type="common">Swimming crab</name>
    <name type="synonym">Neptunus trituberculatus</name>
    <dbReference type="NCBI Taxonomy" id="210409"/>
    <lineage>
        <taxon>Eukaryota</taxon>
        <taxon>Metazoa</taxon>
        <taxon>Ecdysozoa</taxon>
        <taxon>Arthropoda</taxon>
        <taxon>Crustacea</taxon>
        <taxon>Multicrustacea</taxon>
        <taxon>Malacostraca</taxon>
        <taxon>Eumalacostraca</taxon>
        <taxon>Eucarida</taxon>
        <taxon>Decapoda</taxon>
        <taxon>Pleocyemata</taxon>
        <taxon>Brachyura</taxon>
        <taxon>Eubrachyura</taxon>
        <taxon>Portunoidea</taxon>
        <taxon>Portunidae</taxon>
        <taxon>Portuninae</taxon>
        <taxon>Portunus</taxon>
    </lineage>
</organism>
<proteinExistence type="predicted"/>
<dbReference type="AlphaFoldDB" id="A0A5B7JFW6"/>
<evidence type="ECO:0000313" key="1">
    <source>
        <dbReference type="EMBL" id="MPC93283.1"/>
    </source>
</evidence>
<gene>
    <name evidence="1" type="ORF">E2C01_088407</name>
</gene>